<dbReference type="InterPro" id="IPR050557">
    <property type="entry name" value="RTX_toxin/Mannuronan_C5-epim"/>
</dbReference>
<dbReference type="GO" id="GO:0005509">
    <property type="term" value="F:calcium ion binding"/>
    <property type="evidence" value="ECO:0007669"/>
    <property type="project" value="InterPro"/>
</dbReference>
<sequence length="359" mass="36104">MLTIIGTAGADSLTGGYDADTLSGLEGDDTLRGGGGSDLLEGGDGDDWLYGVSGSDTLLGGNGNDHLHVAAIPNHYNQVNGGAGFDTLVVEGDGSIIVDLVASQIERVYSGDGNDSYSNHFGAAAIEIDAGAGNDNLLGGNENDTLRGDDGNDTINGGLGADVLIGGDGIDLASYMYSNEAVAVDLSTGVGAGGHAEGDLLSGIENLYGSYMNDTLTGDSGDNKLQGGSGNDTLSGGAGNDTLLGDFGNDVLIGGAGADAFRFNRVFGNADVILDFESGVDRIELEGWSFGLPDGTLDAGLFALDAPMDADDRFVFDTATGTLSYDADGSGTGTAVVMATLNVRTLSASDIVSVPSQPL</sequence>
<evidence type="ECO:0000313" key="3">
    <source>
        <dbReference type="EMBL" id="CCD00027.1"/>
    </source>
</evidence>
<organism evidence="3 4">
    <name type="scientific">Azospirillum baldaniorum</name>
    <dbReference type="NCBI Taxonomy" id="1064539"/>
    <lineage>
        <taxon>Bacteria</taxon>
        <taxon>Pseudomonadati</taxon>
        <taxon>Pseudomonadota</taxon>
        <taxon>Alphaproteobacteria</taxon>
        <taxon>Rhodospirillales</taxon>
        <taxon>Azospirillaceae</taxon>
        <taxon>Azospirillum</taxon>
    </lineage>
</organism>
<dbReference type="PANTHER" id="PTHR38340:SF1">
    <property type="entry name" value="S-LAYER PROTEIN"/>
    <property type="match status" value="1"/>
</dbReference>
<gene>
    <name evidence="3" type="ORF">AZOBR_p130215</name>
</gene>
<accession>A0A9P1NP60</accession>
<dbReference type="KEGG" id="abs:AZOBR_p130215"/>
<dbReference type="GO" id="GO:0005576">
    <property type="term" value="C:extracellular region"/>
    <property type="evidence" value="ECO:0007669"/>
    <property type="project" value="UniProtKB-SubCell"/>
</dbReference>
<dbReference type="SUPFAM" id="SSF51120">
    <property type="entry name" value="beta-Roll"/>
    <property type="match status" value="2"/>
</dbReference>
<keyword evidence="4" id="KW-1185">Reference proteome</keyword>
<dbReference type="PANTHER" id="PTHR38340">
    <property type="entry name" value="S-LAYER PROTEIN"/>
    <property type="match status" value="1"/>
</dbReference>
<dbReference type="Proteomes" id="UP000007319">
    <property type="component" value="Plasmid AZOBR_p1"/>
</dbReference>
<reference evidence="3 4" key="1">
    <citation type="journal article" date="2011" name="PLoS Genet.">
        <title>Azospirillum genomes reveal transition of bacteria from aquatic to terrestrial environments.</title>
        <authorList>
            <person name="Wisniewski-Dye F."/>
            <person name="Borziak K."/>
            <person name="Khalsa-Moyers G."/>
            <person name="Alexandre G."/>
            <person name="Sukharnikov L.O."/>
            <person name="Wuichet K."/>
            <person name="Hurst G.B."/>
            <person name="McDonald W.H."/>
            <person name="Robertson J.S."/>
            <person name="Barbe V."/>
            <person name="Calteau A."/>
            <person name="Rouy Z."/>
            <person name="Mangenot S."/>
            <person name="Prigent-Combaret C."/>
            <person name="Normand P."/>
            <person name="Boyer M."/>
            <person name="Siguier P."/>
            <person name="Dessaux Y."/>
            <person name="Elmerich C."/>
            <person name="Condemine G."/>
            <person name="Krishnen G."/>
            <person name="Kennedy I."/>
            <person name="Paterson A.H."/>
            <person name="Gonzalez V."/>
            <person name="Mavingui P."/>
            <person name="Zhulin I.B."/>
        </authorList>
    </citation>
    <scope>NUCLEOTIDE SEQUENCE [LARGE SCALE GENOMIC DNA]</scope>
    <source>
        <strain evidence="3 4">Sp245</strain>
    </source>
</reference>
<evidence type="ECO:0000256" key="1">
    <source>
        <dbReference type="ARBA" id="ARBA00004613"/>
    </source>
</evidence>
<evidence type="ECO:0000256" key="2">
    <source>
        <dbReference type="ARBA" id="ARBA00022525"/>
    </source>
</evidence>
<dbReference type="AlphaFoldDB" id="A0A9P1NP60"/>
<comment type="subcellular location">
    <subcellularLocation>
        <location evidence="1">Secreted</location>
    </subcellularLocation>
</comment>
<geneLocation type="plasmid" evidence="3 4">
    <name>AZOBR_p1</name>
</geneLocation>
<keyword evidence="3" id="KW-0614">Plasmid</keyword>
<protein>
    <recommendedName>
        <fullName evidence="5">Calcium-binding protein</fullName>
    </recommendedName>
</protein>
<dbReference type="RefSeq" id="WP_014197523.1">
    <property type="nucleotide sequence ID" value="NC_016594.1"/>
</dbReference>
<keyword evidence="2" id="KW-0964">Secreted</keyword>
<proteinExistence type="predicted"/>
<dbReference type="InterPro" id="IPR001343">
    <property type="entry name" value="Hemolysn_Ca-bd"/>
</dbReference>
<dbReference type="Gene3D" id="2.150.10.10">
    <property type="entry name" value="Serralysin-like metalloprotease, C-terminal"/>
    <property type="match status" value="2"/>
</dbReference>
<dbReference type="PRINTS" id="PR00313">
    <property type="entry name" value="CABNDNGRPT"/>
</dbReference>
<dbReference type="EMBL" id="HE577328">
    <property type="protein sequence ID" value="CCD00027.1"/>
    <property type="molecule type" value="Genomic_DNA"/>
</dbReference>
<dbReference type="InterPro" id="IPR018511">
    <property type="entry name" value="Hemolysin-typ_Ca-bd_CS"/>
</dbReference>
<dbReference type="Pfam" id="PF00353">
    <property type="entry name" value="HemolysinCabind"/>
    <property type="match status" value="4"/>
</dbReference>
<evidence type="ECO:0008006" key="5">
    <source>
        <dbReference type="Google" id="ProtNLM"/>
    </source>
</evidence>
<name>A0A9P1NP60_9PROT</name>
<dbReference type="InterPro" id="IPR011049">
    <property type="entry name" value="Serralysin-like_metalloprot_C"/>
</dbReference>
<dbReference type="PROSITE" id="PS00330">
    <property type="entry name" value="HEMOLYSIN_CALCIUM"/>
    <property type="match status" value="5"/>
</dbReference>
<evidence type="ECO:0000313" key="4">
    <source>
        <dbReference type="Proteomes" id="UP000007319"/>
    </source>
</evidence>